<gene>
    <name evidence="1" type="ORF">E5336_11825</name>
</gene>
<dbReference type="EMBL" id="SRYG01000037">
    <property type="protein sequence ID" value="TGY64777.1"/>
    <property type="molecule type" value="Genomic_DNA"/>
</dbReference>
<name>A0AC61R4W4_9FIRM</name>
<reference evidence="1" key="1">
    <citation type="submission" date="2019-04" db="EMBL/GenBank/DDBJ databases">
        <title>Microbes associate with the intestines of laboratory mice.</title>
        <authorList>
            <person name="Navarre W."/>
            <person name="Wong E."/>
            <person name="Huang K."/>
            <person name="Tropini C."/>
            <person name="Ng K."/>
            <person name="Yu B."/>
        </authorList>
    </citation>
    <scope>NUCLEOTIDE SEQUENCE</scope>
    <source>
        <strain evidence="1">NM09_H32</strain>
    </source>
</reference>
<protein>
    <submittedName>
        <fullName evidence="1">Uncharacterized protein</fullName>
    </submittedName>
</protein>
<comment type="caution">
    <text evidence="1">The sequence shown here is derived from an EMBL/GenBank/DDBJ whole genome shotgun (WGS) entry which is preliminary data.</text>
</comment>
<organism evidence="1 2">
    <name type="scientific">Dubosiella muris</name>
    <dbReference type="NCBI Taxonomy" id="3038133"/>
    <lineage>
        <taxon>Bacteria</taxon>
        <taxon>Bacillati</taxon>
        <taxon>Bacillota</taxon>
        <taxon>Erysipelotrichia</taxon>
        <taxon>Erysipelotrichales</taxon>
        <taxon>Erysipelotrichaceae</taxon>
        <taxon>Dubosiella</taxon>
    </lineage>
</organism>
<keyword evidence="2" id="KW-1185">Reference proteome</keyword>
<dbReference type="Proteomes" id="UP000308836">
    <property type="component" value="Unassembled WGS sequence"/>
</dbReference>
<evidence type="ECO:0000313" key="2">
    <source>
        <dbReference type="Proteomes" id="UP000308836"/>
    </source>
</evidence>
<accession>A0AC61R4W4</accession>
<evidence type="ECO:0000313" key="1">
    <source>
        <dbReference type="EMBL" id="TGY64777.1"/>
    </source>
</evidence>
<proteinExistence type="predicted"/>
<sequence>MKNINQKEIVDLIQTRLPLFFGDQKERFQVEFHTMRKENVEYEAVSVTLSGHGFGIQIPVEVIKTCLKRENNLDSLLQDVAAQLRAVCRQMPKTDQLSSLLTSYEAMRERVFIRLRDLSLCEPLRQHGVYTPICGPLVATYRVKIGHVAGSLQSADIAPEMLETLDISKETLHAQALKNLQAERPLLVKIGNALKERNNLLVSKKPLKRHRLYILTLDSYLNGARVLLRDDVLAQIGEQFGSDFYIFPSSIHEVLIYAKTGQENERGMLQTIAASNANPLTVDPRDVLSNDLFVYERDKKKVTCIASDYTSEDFEPVLFEIGDKESDEKIAIGSVQMLQEKDSDLLH</sequence>